<dbReference type="EMBL" id="UINC01030608">
    <property type="protein sequence ID" value="SVB15273.1"/>
    <property type="molecule type" value="Genomic_DNA"/>
</dbReference>
<reference evidence="3" key="1">
    <citation type="submission" date="2018-05" db="EMBL/GenBank/DDBJ databases">
        <authorList>
            <person name="Lanie J.A."/>
            <person name="Ng W.-L."/>
            <person name="Kazmierczak K.M."/>
            <person name="Andrzejewski T.M."/>
            <person name="Davidsen T.M."/>
            <person name="Wayne K.J."/>
            <person name="Tettelin H."/>
            <person name="Glass J.I."/>
            <person name="Rusch D."/>
            <person name="Podicherti R."/>
            <person name="Tsui H.-C.T."/>
            <person name="Winkler M.E."/>
        </authorList>
    </citation>
    <scope>NUCLEOTIDE SEQUENCE</scope>
</reference>
<evidence type="ECO:0000259" key="1">
    <source>
        <dbReference type="Pfam" id="PF12458"/>
    </source>
</evidence>
<gene>
    <name evidence="3" type="ORF">METZ01_LOCUS168127</name>
</gene>
<feature type="non-terminal residue" evidence="3">
    <location>
        <position position="695"/>
    </location>
</feature>
<dbReference type="InterPro" id="IPR057224">
    <property type="entry name" value="DUF7902"/>
</dbReference>
<dbReference type="AlphaFoldDB" id="A0A382BQC1"/>
<organism evidence="3">
    <name type="scientific">marine metagenome</name>
    <dbReference type="NCBI Taxonomy" id="408172"/>
    <lineage>
        <taxon>unclassified sequences</taxon>
        <taxon>metagenomes</taxon>
        <taxon>ecological metagenomes</taxon>
    </lineage>
</organism>
<dbReference type="Pfam" id="PF12458">
    <property type="entry name" value="DUF3686"/>
    <property type="match status" value="1"/>
</dbReference>
<feature type="domain" description="DUF3686" evidence="1">
    <location>
        <begin position="11"/>
        <end position="431"/>
    </location>
</feature>
<sequence>RTLQLKEGGKGQANVSTELNCEPRDMVELGQNRFLFGFNVHLGLKQGELGDVFAAFDYDEAEGKFFEADIAFLRNKDFVETFTLMFKKSPQTTFHKFSVVGPHLYMVFREGKLLDDLVVYKWVLADGGLTYVDGRAKTEYLDKAFPKQFDFQWRRPARSATRHGLNPHISIEDRVFVECVGGDLTIKVEDTTDTGEGIYAEEVTDRNQKVEDAEIYYAIQGSMILLKIIPFREDKARYFIFNEKLQAVNKVDSMGQACVMLPGDQGLVFPDGYYLQTEEKPEIFASDSGEMVLERIVNSPNGEDYLYVFFDRQNGIYMLMPYRMIDQKVTGHFLCSGFTLFPNGDLLSFRASDEATKHHSIQLRQSPFYQPECAPESGNRESFLYGVGNKAAVSAMSECHEVLALIHKESPYADLYADVFKRCRAIPNNYHWLDKEEGAPVVEILKKIGDSADKAIAEFDKVRRLRFEAKQKTEEIQKRAKRLFNEVVRVDFHSVDDFVANLGGLRRLRGVIITLHDEVRYVDKEVLSALLNKVQEQVDVLSKRCVDFLLEEDSLNPYRERAEVQRGRVDEVTKVSEAKELEAEITQAGEDLEMLIDIVRSLQIDDTTEQTRIVESITAIYQIVNQVKEALKNKARTLMSAEGSAQFNAQMLLLSQTAVNYLDMSDSPEKCDEYFNNIINQLENLGGDFADFPEY</sequence>
<feature type="domain" description="DUF7902" evidence="2">
    <location>
        <begin position="553"/>
        <end position="636"/>
    </location>
</feature>
<proteinExistence type="predicted"/>
<feature type="non-terminal residue" evidence="3">
    <location>
        <position position="1"/>
    </location>
</feature>
<dbReference type="Pfam" id="PF25472">
    <property type="entry name" value="DUF7902"/>
    <property type="match status" value="1"/>
</dbReference>
<evidence type="ECO:0000313" key="3">
    <source>
        <dbReference type="EMBL" id="SVB15273.1"/>
    </source>
</evidence>
<accession>A0A382BQC1</accession>
<protein>
    <submittedName>
        <fullName evidence="3">Uncharacterized protein</fullName>
    </submittedName>
</protein>
<name>A0A382BQC1_9ZZZZ</name>
<dbReference type="InterPro" id="IPR020958">
    <property type="entry name" value="DUF3686"/>
</dbReference>
<evidence type="ECO:0000259" key="2">
    <source>
        <dbReference type="Pfam" id="PF25472"/>
    </source>
</evidence>